<keyword evidence="3" id="KW-1185">Reference proteome</keyword>
<dbReference type="SUPFAM" id="SSF56112">
    <property type="entry name" value="Protein kinase-like (PK-like)"/>
    <property type="match status" value="1"/>
</dbReference>
<evidence type="ECO:0000313" key="2">
    <source>
        <dbReference type="EMBL" id="VUC20912.1"/>
    </source>
</evidence>
<proteinExistence type="predicted"/>
<sequence length="302" mass="34417">MESENQRDFAYATEIADIPKGDRYADIPLYGRYGPKCDDFKPLTQHVNSSAPESLRYWEDVLSRLGDSNIVYKNELDEDGRDVFALGTLIIKSGHLHAAPTRDYSLNDANEVAAIDLARKPLGELDIAVPDIYFTGKLLGRDVIIQQRMPGVGMNIASQYLDIETMESFKKQARIALKALQDIEPPPGYLSRSYVVPAPDPVKNHRIRQEEADILFSERNGDDDLSLMHNDFTQSNCIVKDGKITALIDWEMAGFFGLKTAGKVHEEIRSPRRQGYAHLEGREEYVEILRKMFFWQDLYRID</sequence>
<dbReference type="InterPro" id="IPR011009">
    <property type="entry name" value="Kinase-like_dom_sf"/>
</dbReference>
<name>A0ABY6TS31_BIOOC</name>
<comment type="caution">
    <text evidence="2">The sequence shown here is derived from an EMBL/GenBank/DDBJ whole genome shotgun (WGS) entry which is preliminary data.</text>
</comment>
<feature type="domain" description="Aminoglycoside phosphotransferase" evidence="1">
    <location>
        <begin position="202"/>
        <end position="254"/>
    </location>
</feature>
<evidence type="ECO:0000259" key="1">
    <source>
        <dbReference type="Pfam" id="PF01636"/>
    </source>
</evidence>
<evidence type="ECO:0000313" key="3">
    <source>
        <dbReference type="Proteomes" id="UP000766486"/>
    </source>
</evidence>
<gene>
    <name evidence="2" type="ORF">CLO192961_LOCUS36531</name>
</gene>
<dbReference type="Pfam" id="PF01636">
    <property type="entry name" value="APH"/>
    <property type="match status" value="1"/>
</dbReference>
<accession>A0ABY6TS31</accession>
<protein>
    <recommendedName>
        <fullName evidence="1">Aminoglycoside phosphotransferase domain-containing protein</fullName>
    </recommendedName>
</protein>
<dbReference type="PANTHER" id="PTHR21310">
    <property type="entry name" value="AMINOGLYCOSIDE PHOSPHOTRANSFERASE-RELATED-RELATED"/>
    <property type="match status" value="1"/>
</dbReference>
<dbReference type="InterPro" id="IPR002575">
    <property type="entry name" value="Aminoglycoside_PTrfase"/>
</dbReference>
<dbReference type="Gene3D" id="3.90.1200.10">
    <property type="match status" value="1"/>
</dbReference>
<dbReference type="EMBL" id="CABFNS010000307">
    <property type="protein sequence ID" value="VUC20912.1"/>
    <property type="molecule type" value="Genomic_DNA"/>
</dbReference>
<organism evidence="2 3">
    <name type="scientific">Bionectria ochroleuca</name>
    <name type="common">Gliocladium roseum</name>
    <dbReference type="NCBI Taxonomy" id="29856"/>
    <lineage>
        <taxon>Eukaryota</taxon>
        <taxon>Fungi</taxon>
        <taxon>Dikarya</taxon>
        <taxon>Ascomycota</taxon>
        <taxon>Pezizomycotina</taxon>
        <taxon>Sordariomycetes</taxon>
        <taxon>Hypocreomycetidae</taxon>
        <taxon>Hypocreales</taxon>
        <taxon>Bionectriaceae</taxon>
        <taxon>Clonostachys</taxon>
    </lineage>
</organism>
<reference evidence="2 3" key="1">
    <citation type="submission" date="2019-06" db="EMBL/GenBank/DDBJ databases">
        <authorList>
            <person name="Broberg M."/>
        </authorList>
    </citation>
    <scope>NUCLEOTIDE SEQUENCE [LARGE SCALE GENOMIC DNA]</scope>
</reference>
<dbReference type="PANTHER" id="PTHR21310:SF15">
    <property type="entry name" value="AMINOGLYCOSIDE PHOSPHOTRANSFERASE DOMAIN-CONTAINING PROTEIN"/>
    <property type="match status" value="1"/>
</dbReference>
<dbReference type="InterPro" id="IPR051678">
    <property type="entry name" value="AGP_Transferase"/>
</dbReference>
<dbReference type="Proteomes" id="UP000766486">
    <property type="component" value="Unassembled WGS sequence"/>
</dbReference>